<keyword evidence="3 5" id="KW-0808">Transferase</keyword>
<comment type="caution">
    <text evidence="5">The sequence shown here is derived from an EMBL/GenBank/DDBJ whole genome shotgun (WGS) entry which is preliminary data.</text>
</comment>
<dbReference type="CDD" id="cd03801">
    <property type="entry name" value="GT4_PimA-like"/>
    <property type="match status" value="1"/>
</dbReference>
<dbReference type="Proteomes" id="UP000231436">
    <property type="component" value="Unassembled WGS sequence"/>
</dbReference>
<sequence length="359" mass="40982">MFDSVKTMVRTLVKRFFSIPNLWNKNHIHIVTDGHDWVIGEVSKFLSTALSQRTLAQASISPFFYFLSGKVIHFNSIPVPQRFPKNKVIMTWYHIPEHDPRLSTLRELEARVDLIHTSTHSTKQTLVQHGFPPEKILVIPQGINLTLFTPVSKDQKKEIRTALGIPEKAFVIGSFQKDGDGWGEGMNPKLIKGPDVFCDVVEQLAKKIAVHVLLSGPSRGYVKDRLTRANIPFTHQYPKAYKDVNQLYHALDVYLISSRIEGVPMALLESWATGIPLVSTRVGMVQDVAKHESNALLADVEDRDRLVGHIETLFHDHHVRDHLARNGLESVKAYDWSVLIDRYWKELYQPLLRKPSVKH</sequence>
<evidence type="ECO:0000313" key="5">
    <source>
        <dbReference type="EMBL" id="PJE76896.1"/>
    </source>
</evidence>
<evidence type="ECO:0000256" key="1">
    <source>
        <dbReference type="ARBA" id="ARBA00009481"/>
    </source>
</evidence>
<organism evidence="5 6">
    <name type="scientific">Candidatus Uhrbacteria bacterium CG10_big_fil_rev_8_21_14_0_10_48_16</name>
    <dbReference type="NCBI Taxonomy" id="1975038"/>
    <lineage>
        <taxon>Bacteria</taxon>
        <taxon>Candidatus Uhriibacteriota</taxon>
    </lineage>
</organism>
<dbReference type="Pfam" id="PF00534">
    <property type="entry name" value="Glycos_transf_1"/>
    <property type="match status" value="1"/>
</dbReference>
<evidence type="ECO:0000259" key="4">
    <source>
        <dbReference type="Pfam" id="PF00534"/>
    </source>
</evidence>
<reference evidence="6" key="1">
    <citation type="submission" date="2017-09" db="EMBL/GenBank/DDBJ databases">
        <title>Depth-based differentiation of microbial function through sediment-hosted aquifers and enrichment of novel symbionts in the deep terrestrial subsurface.</title>
        <authorList>
            <person name="Probst A.J."/>
            <person name="Ladd B."/>
            <person name="Jarett J.K."/>
            <person name="Geller-Mcgrath D.E."/>
            <person name="Sieber C.M.K."/>
            <person name="Emerson J.B."/>
            <person name="Anantharaman K."/>
            <person name="Thomas B.C."/>
            <person name="Malmstrom R."/>
            <person name="Stieglmeier M."/>
            <person name="Klingl A."/>
            <person name="Woyke T."/>
            <person name="Ryan C.M."/>
            <person name="Banfield J.F."/>
        </authorList>
    </citation>
    <scope>NUCLEOTIDE SEQUENCE [LARGE SCALE GENOMIC DNA]</scope>
</reference>
<evidence type="ECO:0000313" key="6">
    <source>
        <dbReference type="Proteomes" id="UP000231436"/>
    </source>
</evidence>
<dbReference type="GO" id="GO:0016757">
    <property type="term" value="F:glycosyltransferase activity"/>
    <property type="evidence" value="ECO:0007669"/>
    <property type="project" value="UniProtKB-KW"/>
</dbReference>
<evidence type="ECO:0000256" key="3">
    <source>
        <dbReference type="ARBA" id="ARBA00022679"/>
    </source>
</evidence>
<feature type="domain" description="Glycosyl transferase family 1" evidence="4">
    <location>
        <begin position="192"/>
        <end position="327"/>
    </location>
</feature>
<dbReference type="PANTHER" id="PTHR12526">
    <property type="entry name" value="GLYCOSYLTRANSFERASE"/>
    <property type="match status" value="1"/>
</dbReference>
<name>A0A2M8LHL3_9BACT</name>
<protein>
    <submittedName>
        <fullName evidence="5">Glycosyl transferase family 1</fullName>
    </submittedName>
</protein>
<dbReference type="SUPFAM" id="SSF53756">
    <property type="entry name" value="UDP-Glycosyltransferase/glycogen phosphorylase"/>
    <property type="match status" value="1"/>
</dbReference>
<dbReference type="AlphaFoldDB" id="A0A2M8LHL3"/>
<comment type="similarity">
    <text evidence="1">Belongs to the glycosyltransferase group 1 family. Glycosyltransferase 4 subfamily.</text>
</comment>
<keyword evidence="2" id="KW-0328">Glycosyltransferase</keyword>
<accession>A0A2M8LHL3</accession>
<evidence type="ECO:0000256" key="2">
    <source>
        <dbReference type="ARBA" id="ARBA00022676"/>
    </source>
</evidence>
<dbReference type="PANTHER" id="PTHR12526:SF640">
    <property type="entry name" value="COLANIC ACID BIOSYNTHESIS GLYCOSYLTRANSFERASE WCAL-RELATED"/>
    <property type="match status" value="1"/>
</dbReference>
<dbReference type="EMBL" id="PFEU01000008">
    <property type="protein sequence ID" value="PJE76896.1"/>
    <property type="molecule type" value="Genomic_DNA"/>
</dbReference>
<dbReference type="Gene3D" id="3.40.50.2000">
    <property type="entry name" value="Glycogen Phosphorylase B"/>
    <property type="match status" value="2"/>
</dbReference>
<dbReference type="InterPro" id="IPR001296">
    <property type="entry name" value="Glyco_trans_1"/>
</dbReference>
<gene>
    <name evidence="5" type="ORF">COV05_01725</name>
</gene>
<proteinExistence type="inferred from homology"/>